<keyword evidence="8" id="KW-1185">Reference proteome</keyword>
<feature type="domain" description="Peptidase S33 tripeptidyl aminopeptidase-like C-terminal" evidence="6">
    <location>
        <begin position="418"/>
        <end position="517"/>
    </location>
</feature>
<dbReference type="PANTHER" id="PTHR43248">
    <property type="entry name" value="2-SUCCINYL-6-HYDROXY-2,4-CYCLOHEXADIENE-1-CARBOXYLATE SYNTHASE"/>
    <property type="match status" value="1"/>
</dbReference>
<feature type="chain" id="PRO_5046832685" evidence="5">
    <location>
        <begin position="26"/>
        <end position="532"/>
    </location>
</feature>
<dbReference type="GO" id="GO:0016787">
    <property type="term" value="F:hydrolase activity"/>
    <property type="evidence" value="ECO:0007669"/>
    <property type="project" value="UniProtKB-KW"/>
</dbReference>
<evidence type="ECO:0000256" key="5">
    <source>
        <dbReference type="SAM" id="SignalP"/>
    </source>
</evidence>
<accession>A0ABW2GEP7</accession>
<organism evidence="7 8">
    <name type="scientific">Streptomyces polyrhachis</name>
    <dbReference type="NCBI Taxonomy" id="1282885"/>
    <lineage>
        <taxon>Bacteria</taxon>
        <taxon>Bacillati</taxon>
        <taxon>Actinomycetota</taxon>
        <taxon>Actinomycetes</taxon>
        <taxon>Kitasatosporales</taxon>
        <taxon>Streptomycetaceae</taxon>
        <taxon>Streptomyces</taxon>
    </lineage>
</organism>
<keyword evidence="3 7" id="KW-0378">Hydrolase</keyword>
<dbReference type="SUPFAM" id="SSF53474">
    <property type="entry name" value="alpha/beta-Hydrolases"/>
    <property type="match status" value="1"/>
</dbReference>
<dbReference type="InterPro" id="IPR051601">
    <property type="entry name" value="Serine_prot/Carboxylest_S33"/>
</dbReference>
<evidence type="ECO:0000256" key="2">
    <source>
        <dbReference type="ARBA" id="ARBA00022729"/>
    </source>
</evidence>
<dbReference type="Pfam" id="PF08386">
    <property type="entry name" value="Abhydrolase_4"/>
    <property type="match status" value="1"/>
</dbReference>
<dbReference type="InterPro" id="IPR013595">
    <property type="entry name" value="Pept_S33_TAP-like_C"/>
</dbReference>
<reference evidence="8" key="1">
    <citation type="journal article" date="2019" name="Int. J. Syst. Evol. Microbiol.">
        <title>The Global Catalogue of Microorganisms (GCM) 10K type strain sequencing project: providing services to taxonomists for standard genome sequencing and annotation.</title>
        <authorList>
            <consortium name="The Broad Institute Genomics Platform"/>
            <consortium name="The Broad Institute Genome Sequencing Center for Infectious Disease"/>
            <person name="Wu L."/>
            <person name="Ma J."/>
        </authorList>
    </citation>
    <scope>NUCLEOTIDE SEQUENCE [LARGE SCALE GENOMIC DNA]</scope>
    <source>
        <strain evidence="8">CGMCC 1.13681</strain>
    </source>
</reference>
<feature type="region of interest" description="Disordered" evidence="4">
    <location>
        <begin position="512"/>
        <end position="532"/>
    </location>
</feature>
<evidence type="ECO:0000259" key="6">
    <source>
        <dbReference type="Pfam" id="PF08386"/>
    </source>
</evidence>
<evidence type="ECO:0000313" key="8">
    <source>
        <dbReference type="Proteomes" id="UP001596413"/>
    </source>
</evidence>
<evidence type="ECO:0000256" key="3">
    <source>
        <dbReference type="ARBA" id="ARBA00022801"/>
    </source>
</evidence>
<feature type="region of interest" description="Disordered" evidence="4">
    <location>
        <begin position="167"/>
        <end position="187"/>
    </location>
</feature>
<comment type="similarity">
    <text evidence="1">Belongs to the peptidase S33 family.</text>
</comment>
<dbReference type="EMBL" id="JBHSZO010000011">
    <property type="protein sequence ID" value="MFC7218396.1"/>
    <property type="molecule type" value="Genomic_DNA"/>
</dbReference>
<dbReference type="Gene3D" id="3.40.50.1820">
    <property type="entry name" value="alpha/beta hydrolase"/>
    <property type="match status" value="1"/>
</dbReference>
<dbReference type="Proteomes" id="UP001596413">
    <property type="component" value="Unassembled WGS sequence"/>
</dbReference>
<dbReference type="RefSeq" id="WP_386413747.1">
    <property type="nucleotide sequence ID" value="NZ_JBHSZO010000011.1"/>
</dbReference>
<protein>
    <submittedName>
        <fullName evidence="7">Alpha/beta hydrolase</fullName>
    </submittedName>
</protein>
<dbReference type="InterPro" id="IPR029058">
    <property type="entry name" value="AB_hydrolase_fold"/>
</dbReference>
<feature type="signal peptide" evidence="5">
    <location>
        <begin position="1"/>
        <end position="25"/>
    </location>
</feature>
<evidence type="ECO:0000313" key="7">
    <source>
        <dbReference type="EMBL" id="MFC7218396.1"/>
    </source>
</evidence>
<dbReference type="PANTHER" id="PTHR43248:SF29">
    <property type="entry name" value="TRIPEPTIDYL AMINOPEPTIDASE"/>
    <property type="match status" value="1"/>
</dbReference>
<evidence type="ECO:0000256" key="4">
    <source>
        <dbReference type="SAM" id="MobiDB-lite"/>
    </source>
</evidence>
<gene>
    <name evidence="7" type="ORF">ACFQLX_09470</name>
</gene>
<proteinExistence type="inferred from homology"/>
<comment type="caution">
    <text evidence="7">The sequence shown here is derived from an EMBL/GenBank/DDBJ whole genome shotgun (WGS) entry which is preliminary data.</text>
</comment>
<keyword evidence="2 5" id="KW-0732">Signal</keyword>
<sequence length="532" mass="57070">MRAALLYGVLGSLALTGLAGAPATAAPPPESQSPAQLRQGVRIAVRAAERAGVDFGSCPASEHLPRSVDCGTVKVPLDYDDPRGEQIKLLVSRTPARRSVPAGGAGPAKRSMGALVFNPGGPGASGTYFPLLANLPEWRNLSHAYDFVGYAPRGVSPSAPLSCQDPAAFAKAPSHSPARPTAREKAERVERAKAYAAGCAANRGVEHYTSVNNARDLEVLRAALHQPKLNYLGASYGTYFGALYATAFPDRVGRFVLDGPVDPAPNRVWYANNLLQSVAFEDRWRDFRHWAAKGDPVYGLGATPHEVLRSYEKVRAAVEKKPAGGRIGTAQLHAAMLKTGYADDYWPIAATALAEYLEGSPRALVEFADIAPQDYAGEENGNAVYTTVECNDAEWPTSWATWDQDASHVARMAPFETWDNTWMNLPCAFWKSPRQQPVDVNIPQGELPPVLILAAERDAATPYAGARSLHRRLGGSTLVTERGSGSHGIAGGANACVNTYVDRFLLEGRTPGPRADCAPHALPTAERRSLRD</sequence>
<name>A0ABW2GEP7_9ACTN</name>
<evidence type="ECO:0000256" key="1">
    <source>
        <dbReference type="ARBA" id="ARBA00010088"/>
    </source>
</evidence>